<dbReference type="RefSeq" id="WP_344069298.1">
    <property type="nucleotide sequence ID" value="NZ_BAAACA010000004.1"/>
</dbReference>
<gene>
    <name evidence="2" type="ORF">GCM10010394_04660</name>
</gene>
<keyword evidence="3" id="KW-1185">Reference proteome</keyword>
<evidence type="ECO:0000313" key="2">
    <source>
        <dbReference type="EMBL" id="GAA0579177.1"/>
    </source>
</evidence>
<dbReference type="Gene3D" id="3.90.980.10">
    <property type="entry name" value="DNA primase, catalytic core, N-terminal domain"/>
    <property type="match status" value="1"/>
</dbReference>
<reference evidence="3" key="1">
    <citation type="journal article" date="2019" name="Int. J. Syst. Evol. Microbiol.">
        <title>The Global Catalogue of Microorganisms (GCM) 10K type strain sequencing project: providing services to taxonomists for standard genome sequencing and annotation.</title>
        <authorList>
            <consortium name="The Broad Institute Genomics Platform"/>
            <consortium name="The Broad Institute Genome Sequencing Center for Infectious Disease"/>
            <person name="Wu L."/>
            <person name="Ma J."/>
        </authorList>
    </citation>
    <scope>NUCLEOTIDE SEQUENCE [LARGE SCALE GENOMIC DNA]</scope>
    <source>
        <strain evidence="3">JCM 5067</strain>
    </source>
</reference>
<feature type="domain" description="Toprim" evidence="1">
    <location>
        <begin position="119"/>
        <end position="195"/>
    </location>
</feature>
<evidence type="ECO:0000313" key="3">
    <source>
        <dbReference type="Proteomes" id="UP001500668"/>
    </source>
</evidence>
<dbReference type="PROSITE" id="PS50880">
    <property type="entry name" value="TOPRIM"/>
    <property type="match status" value="1"/>
</dbReference>
<dbReference type="SMART" id="SM00493">
    <property type="entry name" value="TOPRIM"/>
    <property type="match status" value="1"/>
</dbReference>
<proteinExistence type="predicted"/>
<organism evidence="2 3">
    <name type="scientific">Streptomyces crystallinus</name>
    <dbReference type="NCBI Taxonomy" id="68191"/>
    <lineage>
        <taxon>Bacteria</taxon>
        <taxon>Bacillati</taxon>
        <taxon>Actinomycetota</taxon>
        <taxon>Actinomycetes</taxon>
        <taxon>Kitasatosporales</taxon>
        <taxon>Streptomycetaceae</taxon>
        <taxon>Streptomyces</taxon>
    </lineage>
</organism>
<dbReference type="InterPro" id="IPR006171">
    <property type="entry name" value="TOPRIM_dom"/>
</dbReference>
<comment type="caution">
    <text evidence="2">The sequence shown here is derived from an EMBL/GenBank/DDBJ whole genome shotgun (WGS) entry which is preliminary data.</text>
</comment>
<evidence type="ECO:0000259" key="1">
    <source>
        <dbReference type="PROSITE" id="PS50880"/>
    </source>
</evidence>
<dbReference type="InterPro" id="IPR050219">
    <property type="entry name" value="DnaG_primase"/>
</dbReference>
<dbReference type="PANTHER" id="PTHR30313">
    <property type="entry name" value="DNA PRIMASE"/>
    <property type="match status" value="1"/>
</dbReference>
<name>A0ABP3Q5D4_9ACTN</name>
<protein>
    <recommendedName>
        <fullName evidence="1">Toprim domain-containing protein</fullName>
    </recommendedName>
</protein>
<sequence>MTFSPPSKQRIAYLDQAAATYQNQLDGSPAAEYLKKRGLSPDSARSFRLGYVANPLSGHERYAGLLAIPYLNRQGTVAIRYRCIADHDCKTIEKHTKYTREPGDDAKVFNILTLTLPVNRIAVCEGEIDTMTAWQAGIPAIGVAGAQNWKPIFNRLIRGYSEVVTLADGDEAGLKLADTIREKNEHATTRQMPTGADVNDYYRESGASALLEMAGF</sequence>
<dbReference type="SUPFAM" id="SSF56731">
    <property type="entry name" value="DNA primase core"/>
    <property type="match status" value="1"/>
</dbReference>
<accession>A0ABP3Q5D4</accession>
<dbReference type="InterPro" id="IPR037068">
    <property type="entry name" value="DNA_primase_core_N_sf"/>
</dbReference>
<dbReference type="Gene3D" id="3.40.1360.10">
    <property type="match status" value="1"/>
</dbReference>
<dbReference type="PANTHER" id="PTHR30313:SF2">
    <property type="entry name" value="DNA PRIMASE"/>
    <property type="match status" value="1"/>
</dbReference>
<dbReference type="Proteomes" id="UP001500668">
    <property type="component" value="Unassembled WGS sequence"/>
</dbReference>
<dbReference type="Pfam" id="PF13155">
    <property type="entry name" value="Toprim_2"/>
    <property type="match status" value="1"/>
</dbReference>
<dbReference type="EMBL" id="BAAACA010000004">
    <property type="protein sequence ID" value="GAA0579177.1"/>
    <property type="molecule type" value="Genomic_DNA"/>
</dbReference>